<dbReference type="Proteomes" id="UP000799772">
    <property type="component" value="Unassembled WGS sequence"/>
</dbReference>
<evidence type="ECO:0000313" key="2">
    <source>
        <dbReference type="EMBL" id="KAF2100014.1"/>
    </source>
</evidence>
<feature type="compositionally biased region" description="Basic and acidic residues" evidence="1">
    <location>
        <begin position="95"/>
        <end position="105"/>
    </location>
</feature>
<keyword evidence="3" id="KW-1185">Reference proteome</keyword>
<evidence type="ECO:0000256" key="1">
    <source>
        <dbReference type="SAM" id="MobiDB-lite"/>
    </source>
</evidence>
<sequence length="187" mass="20440">MPATRRTTAKAGITLPSKPPVEDPDSIGTMRATAAAAAAAAEVVEASRQAEYAEPSAGPSEPRPKKEAPCWKAGDKIERLRPSKAASANWAPQMREQERKEKREQAEEDAVLGEYGLRLWEKRLGTEFKRRGGGLLEERREEWARQTAAEALVMLSQSGERSSVENASVDGLPTLCAAAEEVKRRDV</sequence>
<feature type="region of interest" description="Disordered" evidence="1">
    <location>
        <begin position="1"/>
        <end position="29"/>
    </location>
</feature>
<dbReference type="EMBL" id="ML978125">
    <property type="protein sequence ID" value="KAF2100014.1"/>
    <property type="molecule type" value="Genomic_DNA"/>
</dbReference>
<dbReference type="AlphaFoldDB" id="A0A9P4MBS6"/>
<comment type="caution">
    <text evidence="2">The sequence shown here is derived from an EMBL/GenBank/DDBJ whole genome shotgun (WGS) entry which is preliminary data.</text>
</comment>
<protein>
    <submittedName>
        <fullName evidence="2">Uncharacterized protein</fullName>
    </submittedName>
</protein>
<organism evidence="2 3">
    <name type="scientific">Rhizodiscina lignyota</name>
    <dbReference type="NCBI Taxonomy" id="1504668"/>
    <lineage>
        <taxon>Eukaryota</taxon>
        <taxon>Fungi</taxon>
        <taxon>Dikarya</taxon>
        <taxon>Ascomycota</taxon>
        <taxon>Pezizomycotina</taxon>
        <taxon>Dothideomycetes</taxon>
        <taxon>Pleosporomycetidae</taxon>
        <taxon>Aulographales</taxon>
        <taxon>Rhizodiscinaceae</taxon>
        <taxon>Rhizodiscina</taxon>
    </lineage>
</organism>
<evidence type="ECO:0000313" key="3">
    <source>
        <dbReference type="Proteomes" id="UP000799772"/>
    </source>
</evidence>
<proteinExistence type="predicted"/>
<feature type="region of interest" description="Disordered" evidence="1">
    <location>
        <begin position="43"/>
        <end position="108"/>
    </location>
</feature>
<accession>A0A9P4MBS6</accession>
<feature type="compositionally biased region" description="Basic and acidic residues" evidence="1">
    <location>
        <begin position="62"/>
        <end position="81"/>
    </location>
</feature>
<gene>
    <name evidence="2" type="ORF">NA57DRAFT_55946</name>
</gene>
<reference evidence="2" key="1">
    <citation type="journal article" date="2020" name="Stud. Mycol.">
        <title>101 Dothideomycetes genomes: a test case for predicting lifestyles and emergence of pathogens.</title>
        <authorList>
            <person name="Haridas S."/>
            <person name="Albert R."/>
            <person name="Binder M."/>
            <person name="Bloem J."/>
            <person name="Labutti K."/>
            <person name="Salamov A."/>
            <person name="Andreopoulos B."/>
            <person name="Baker S."/>
            <person name="Barry K."/>
            <person name="Bills G."/>
            <person name="Bluhm B."/>
            <person name="Cannon C."/>
            <person name="Castanera R."/>
            <person name="Culley D."/>
            <person name="Daum C."/>
            <person name="Ezra D."/>
            <person name="Gonzalez J."/>
            <person name="Henrissat B."/>
            <person name="Kuo A."/>
            <person name="Liang C."/>
            <person name="Lipzen A."/>
            <person name="Lutzoni F."/>
            <person name="Magnuson J."/>
            <person name="Mondo S."/>
            <person name="Nolan M."/>
            <person name="Ohm R."/>
            <person name="Pangilinan J."/>
            <person name="Park H.-J."/>
            <person name="Ramirez L."/>
            <person name="Alfaro M."/>
            <person name="Sun H."/>
            <person name="Tritt A."/>
            <person name="Yoshinaga Y."/>
            <person name="Zwiers L.-H."/>
            <person name="Turgeon B."/>
            <person name="Goodwin S."/>
            <person name="Spatafora J."/>
            <person name="Crous P."/>
            <person name="Grigoriev I."/>
        </authorList>
    </citation>
    <scope>NUCLEOTIDE SEQUENCE</scope>
    <source>
        <strain evidence="2">CBS 133067</strain>
    </source>
</reference>
<name>A0A9P4MBS6_9PEZI</name>